<comment type="caution">
    <text evidence="4">The sequence shown here is derived from an EMBL/GenBank/DDBJ whole genome shotgun (WGS) entry which is preliminary data.</text>
</comment>
<organism evidence="4 5">
    <name type="scientific">Tahibacter aquaticus</name>
    <dbReference type="NCBI Taxonomy" id="520092"/>
    <lineage>
        <taxon>Bacteria</taxon>
        <taxon>Pseudomonadati</taxon>
        <taxon>Pseudomonadota</taxon>
        <taxon>Gammaproteobacteria</taxon>
        <taxon>Lysobacterales</taxon>
        <taxon>Rhodanobacteraceae</taxon>
        <taxon>Tahibacter</taxon>
    </lineage>
</organism>
<dbReference type="OrthoDB" id="115249at2"/>
<dbReference type="AlphaFoldDB" id="A0A4R6Z7A7"/>
<feature type="transmembrane region" description="Helical" evidence="3">
    <location>
        <begin position="12"/>
        <end position="34"/>
    </location>
</feature>
<evidence type="ECO:0000256" key="2">
    <source>
        <dbReference type="ARBA" id="ARBA00022481"/>
    </source>
</evidence>
<name>A0A4R6Z7A7_9GAMM</name>
<protein>
    <submittedName>
        <fullName evidence="4">Type IV pilus assembly protein PilA</fullName>
    </submittedName>
</protein>
<dbReference type="Gene3D" id="3.30.700.10">
    <property type="entry name" value="Glycoprotein, Type 4 Pilin"/>
    <property type="match status" value="1"/>
</dbReference>
<dbReference type="RefSeq" id="WP_133817360.1">
    <property type="nucleotide sequence ID" value="NZ_SNZH01000002.1"/>
</dbReference>
<comment type="similarity">
    <text evidence="1">Belongs to the N-Me-Phe pilin family.</text>
</comment>
<dbReference type="PANTHER" id="PTHR30093">
    <property type="entry name" value="GENERAL SECRETION PATHWAY PROTEIN G"/>
    <property type="match status" value="1"/>
</dbReference>
<dbReference type="Pfam" id="PF00114">
    <property type="entry name" value="Pilin"/>
    <property type="match status" value="1"/>
</dbReference>
<dbReference type="Proteomes" id="UP000295293">
    <property type="component" value="Unassembled WGS sequence"/>
</dbReference>
<dbReference type="GO" id="GO:0009289">
    <property type="term" value="C:pilus"/>
    <property type="evidence" value="ECO:0007669"/>
    <property type="project" value="InterPro"/>
</dbReference>
<evidence type="ECO:0000313" key="5">
    <source>
        <dbReference type="Proteomes" id="UP000295293"/>
    </source>
</evidence>
<keyword evidence="2" id="KW-0488">Methylation</keyword>
<keyword evidence="3" id="KW-1133">Transmembrane helix</keyword>
<keyword evidence="5" id="KW-1185">Reference proteome</keyword>
<dbReference type="PANTHER" id="PTHR30093:SF34">
    <property type="entry name" value="PREPILIN PEPTIDASE-DEPENDENT PROTEIN D"/>
    <property type="match status" value="1"/>
</dbReference>
<evidence type="ECO:0000313" key="4">
    <source>
        <dbReference type="EMBL" id="TDR47645.1"/>
    </source>
</evidence>
<reference evidence="4 5" key="1">
    <citation type="submission" date="2019-03" db="EMBL/GenBank/DDBJ databases">
        <title>Genomic Encyclopedia of Type Strains, Phase IV (KMG-IV): sequencing the most valuable type-strain genomes for metagenomic binning, comparative biology and taxonomic classification.</title>
        <authorList>
            <person name="Goeker M."/>
        </authorList>
    </citation>
    <scope>NUCLEOTIDE SEQUENCE [LARGE SCALE GENOMIC DNA]</scope>
    <source>
        <strain evidence="4 5">DSM 21667</strain>
    </source>
</reference>
<dbReference type="EMBL" id="SNZH01000002">
    <property type="protein sequence ID" value="TDR47645.1"/>
    <property type="molecule type" value="Genomic_DNA"/>
</dbReference>
<dbReference type="SUPFAM" id="SSF54523">
    <property type="entry name" value="Pili subunits"/>
    <property type="match status" value="1"/>
</dbReference>
<accession>A0A4R6Z7A7</accession>
<dbReference type="Pfam" id="PF07963">
    <property type="entry name" value="N_methyl"/>
    <property type="match status" value="1"/>
</dbReference>
<proteinExistence type="inferred from homology"/>
<sequence>MKTVTRPQPGFTLIELMIVVAIIGILASIALPSYQAYILRAQVTEAITLTSELKARILEHYRDRGRFPASNAEGGMPRPEQLLGNYVDRIEVEGGALHARLGNRINSRFVGKVVTLRPIVVTGSPLSPVSWICGHAPVPKGMEAVGEDKTTVDESLLPSVCRQ</sequence>
<keyword evidence="3" id="KW-0472">Membrane</keyword>
<evidence type="ECO:0000256" key="1">
    <source>
        <dbReference type="ARBA" id="ARBA00005233"/>
    </source>
</evidence>
<dbReference type="GO" id="GO:0007155">
    <property type="term" value="P:cell adhesion"/>
    <property type="evidence" value="ECO:0007669"/>
    <property type="project" value="InterPro"/>
</dbReference>
<dbReference type="InterPro" id="IPR012902">
    <property type="entry name" value="N_methyl_site"/>
</dbReference>
<dbReference type="NCBIfam" id="TIGR02532">
    <property type="entry name" value="IV_pilin_GFxxxE"/>
    <property type="match status" value="1"/>
</dbReference>
<keyword evidence="3" id="KW-0812">Transmembrane</keyword>
<gene>
    <name evidence="4" type="ORF">DFR29_102305</name>
</gene>
<dbReference type="InterPro" id="IPR045584">
    <property type="entry name" value="Pilin-like"/>
</dbReference>
<evidence type="ECO:0000256" key="3">
    <source>
        <dbReference type="SAM" id="Phobius"/>
    </source>
</evidence>
<dbReference type="InterPro" id="IPR001082">
    <property type="entry name" value="Pilin"/>
</dbReference>